<feature type="compositionally biased region" description="Low complexity" evidence="4">
    <location>
        <begin position="1"/>
        <end position="21"/>
    </location>
</feature>
<evidence type="ECO:0000313" key="6">
    <source>
        <dbReference type="Proteomes" id="UP000484255"/>
    </source>
</evidence>
<dbReference type="InterPro" id="IPR041921">
    <property type="entry name" value="NuoE_N"/>
</dbReference>
<dbReference type="EMBL" id="JAAGOH010000027">
    <property type="protein sequence ID" value="NDY93103.1"/>
    <property type="molecule type" value="Genomic_DNA"/>
</dbReference>
<dbReference type="InterPro" id="IPR036249">
    <property type="entry name" value="Thioredoxin-like_sf"/>
</dbReference>
<keyword evidence="1" id="KW-0479">Metal-binding</keyword>
<name>A0A7C9TMP1_9BURK</name>
<dbReference type="CDD" id="cd03081">
    <property type="entry name" value="TRX_Fd_NuoE_FDH_gamma"/>
    <property type="match status" value="1"/>
</dbReference>
<dbReference type="NCBIfam" id="NF004638">
    <property type="entry name" value="PRK05988.1"/>
    <property type="match status" value="1"/>
</dbReference>
<organism evidence="5 6">
    <name type="scientific">Ideonella livida</name>
    <dbReference type="NCBI Taxonomy" id="2707176"/>
    <lineage>
        <taxon>Bacteria</taxon>
        <taxon>Pseudomonadati</taxon>
        <taxon>Pseudomonadota</taxon>
        <taxon>Betaproteobacteria</taxon>
        <taxon>Burkholderiales</taxon>
        <taxon>Sphaerotilaceae</taxon>
        <taxon>Ideonella</taxon>
    </lineage>
</organism>
<evidence type="ECO:0000256" key="1">
    <source>
        <dbReference type="ARBA" id="ARBA00022723"/>
    </source>
</evidence>
<dbReference type="Gene3D" id="1.10.10.1590">
    <property type="entry name" value="NADH-quinone oxidoreductase subunit E"/>
    <property type="match status" value="1"/>
</dbReference>
<protein>
    <submittedName>
        <fullName evidence="5">Formate dehydrogenase subunit gamma</fullName>
    </submittedName>
</protein>
<comment type="caution">
    <text evidence="5">The sequence shown here is derived from an EMBL/GenBank/DDBJ whole genome shotgun (WGS) entry which is preliminary data.</text>
</comment>
<dbReference type="Proteomes" id="UP000484255">
    <property type="component" value="Unassembled WGS sequence"/>
</dbReference>
<dbReference type="GO" id="GO:0003954">
    <property type="term" value="F:NADH dehydrogenase activity"/>
    <property type="evidence" value="ECO:0007669"/>
    <property type="project" value="TreeGrafter"/>
</dbReference>
<keyword evidence="6" id="KW-1185">Reference proteome</keyword>
<evidence type="ECO:0000256" key="4">
    <source>
        <dbReference type="SAM" id="MobiDB-lite"/>
    </source>
</evidence>
<dbReference type="SUPFAM" id="SSF52833">
    <property type="entry name" value="Thioredoxin-like"/>
    <property type="match status" value="1"/>
</dbReference>
<dbReference type="PANTHER" id="PTHR10371">
    <property type="entry name" value="NADH DEHYDROGENASE UBIQUINONE FLAVOPROTEIN 2, MITOCHONDRIAL"/>
    <property type="match status" value="1"/>
</dbReference>
<dbReference type="RefSeq" id="WP_163459152.1">
    <property type="nucleotide sequence ID" value="NZ_JAAGOH010000027.1"/>
</dbReference>
<dbReference type="Pfam" id="PF01257">
    <property type="entry name" value="2Fe-2S_thioredx"/>
    <property type="match status" value="1"/>
</dbReference>
<reference evidence="5 6" key="1">
    <citation type="submission" date="2020-02" db="EMBL/GenBank/DDBJ databases">
        <title>Ideonella bacterium strain TBM-1.</title>
        <authorList>
            <person name="Chen W.-M."/>
        </authorList>
    </citation>
    <scope>NUCLEOTIDE SEQUENCE [LARGE SCALE GENOMIC DNA]</scope>
    <source>
        <strain evidence="5 6">TBM-1</strain>
    </source>
</reference>
<dbReference type="Gene3D" id="3.40.30.10">
    <property type="entry name" value="Glutaredoxin"/>
    <property type="match status" value="1"/>
</dbReference>
<evidence type="ECO:0000256" key="2">
    <source>
        <dbReference type="ARBA" id="ARBA00023004"/>
    </source>
</evidence>
<feature type="region of interest" description="Disordered" evidence="4">
    <location>
        <begin position="1"/>
        <end position="22"/>
    </location>
</feature>
<proteinExistence type="predicted"/>
<dbReference type="GO" id="GO:0046872">
    <property type="term" value="F:metal ion binding"/>
    <property type="evidence" value="ECO:0007669"/>
    <property type="project" value="UniProtKB-KW"/>
</dbReference>
<gene>
    <name evidence="5" type="ORF">G3A44_18070</name>
</gene>
<evidence type="ECO:0000313" key="5">
    <source>
        <dbReference type="EMBL" id="NDY93103.1"/>
    </source>
</evidence>
<evidence type="ECO:0000256" key="3">
    <source>
        <dbReference type="ARBA" id="ARBA00023014"/>
    </source>
</evidence>
<accession>A0A7C9TMP1</accession>
<keyword evidence="2" id="KW-0408">Iron</keyword>
<keyword evidence="3" id="KW-0411">Iron-sulfur</keyword>
<dbReference type="AlphaFoldDB" id="A0A7C9TMP1"/>
<dbReference type="GO" id="GO:0051536">
    <property type="term" value="F:iron-sulfur cluster binding"/>
    <property type="evidence" value="ECO:0007669"/>
    <property type="project" value="UniProtKB-KW"/>
</dbReference>
<dbReference type="PANTHER" id="PTHR10371:SF3">
    <property type="entry name" value="NADH DEHYDROGENASE [UBIQUINONE] FLAVOPROTEIN 2, MITOCHONDRIAL"/>
    <property type="match status" value="1"/>
</dbReference>
<sequence length="193" mass="20104">MSSPRRSASAVPPSPSLRPAAPACPPAVQALIEQHRHIPGGLLPLLHAVQDSQGHVAPDWVPAIAQAFQRSRAEVHGVITYYHHFRQQPAGRHVVQICQAEACRACGSGALTEAAERILGTPLHSTRADGAVTLEPVYCLGLCAQSPAARVDDRPVARLTAQRLQALAAGWGPAPASAPAAAPAVAPTSPYEA</sequence>